<dbReference type="STRING" id="983917.RGE_06940"/>
<dbReference type="Pfam" id="PF16220">
    <property type="entry name" value="DUF4880"/>
    <property type="match status" value="1"/>
</dbReference>
<dbReference type="PIRSF" id="PIRSF018266">
    <property type="entry name" value="FecR"/>
    <property type="match status" value="1"/>
</dbReference>
<dbReference type="RefSeq" id="WP_014426915.1">
    <property type="nucleotide sequence ID" value="NC_017075.1"/>
</dbReference>
<dbReference type="PANTHER" id="PTHR30273:SF2">
    <property type="entry name" value="PROTEIN FECR"/>
    <property type="match status" value="1"/>
</dbReference>
<dbReference type="InterPro" id="IPR012373">
    <property type="entry name" value="Ferrdict_sens_TM"/>
</dbReference>
<dbReference type="KEGG" id="rge:RGE_06940"/>
<name>I0HM02_RUBGI</name>
<dbReference type="Gene3D" id="2.60.120.1440">
    <property type="match status" value="1"/>
</dbReference>
<proteinExistence type="predicted"/>
<dbReference type="PANTHER" id="PTHR30273">
    <property type="entry name" value="PERIPLASMIC SIGNAL SENSOR AND SIGMA FACTOR ACTIVATOR FECR-RELATED"/>
    <property type="match status" value="1"/>
</dbReference>
<dbReference type="eggNOG" id="COG3712">
    <property type="taxonomic scope" value="Bacteria"/>
</dbReference>
<dbReference type="InterPro" id="IPR032623">
    <property type="entry name" value="FecR_N"/>
</dbReference>
<keyword evidence="3" id="KW-0812">Transmembrane</keyword>
<gene>
    <name evidence="3" type="primary">fecR</name>
    <name evidence="3" type="ordered locus">RGE_06940</name>
</gene>
<sequence>MNQRPPAGDGAARGKATVTPQVAAEAAVWVARLHGPDRSPRMEREFLAWQAQSAAHREAFERCTQTWQDVAGVSLASAYAAGDQQAAQRAGWPRRALAVGLAGLLAGAGVLLWRGAAGDDYRTVVGEQRQVQLADGTRLALNTDTELRVALGDTQRTVTVARGEALFEVAPDARRPFVVRAAGREVVALGTVFTVRVGDAAAPAGSAVAVTLLEGQVALRPAAGVGGDAAAPPLLLHPGERARFGAGAGQGTAARVDRPRLDQVVAWRRAEAVFDATPLADAVAEMNRYSRTPIVLVDAPALATLRVSGLYRTGDNAAFAQAVAALHGLQLRTAEGRLELALPP</sequence>
<dbReference type="PATRIC" id="fig|983917.3.peg.678"/>
<dbReference type="Proteomes" id="UP000007883">
    <property type="component" value="Chromosome"/>
</dbReference>
<dbReference type="AlphaFoldDB" id="I0HM02"/>
<feature type="domain" description="FecR protein" evidence="1">
    <location>
        <begin position="119"/>
        <end position="217"/>
    </location>
</feature>
<dbReference type="GO" id="GO:0016989">
    <property type="term" value="F:sigma factor antagonist activity"/>
    <property type="evidence" value="ECO:0007669"/>
    <property type="project" value="TreeGrafter"/>
</dbReference>
<dbReference type="InterPro" id="IPR006860">
    <property type="entry name" value="FecR"/>
</dbReference>
<reference evidence="3 4" key="1">
    <citation type="journal article" date="2012" name="J. Bacteriol.">
        <title>Complete genome sequence of phototrophic betaproteobacterium Rubrivivax gelatinosus IL144.</title>
        <authorList>
            <person name="Nagashima S."/>
            <person name="Kamimura A."/>
            <person name="Shimizu T."/>
            <person name="Nakamura-isaki S."/>
            <person name="Aono E."/>
            <person name="Sakamoto K."/>
            <person name="Ichikawa N."/>
            <person name="Nakazawa H."/>
            <person name="Sekine M."/>
            <person name="Yamazaki S."/>
            <person name="Fujita N."/>
            <person name="Shimada K."/>
            <person name="Hanada S."/>
            <person name="Nagashima K.V.P."/>
        </authorList>
    </citation>
    <scope>NUCLEOTIDE SEQUENCE [LARGE SCALE GENOMIC DNA]</scope>
    <source>
        <strain evidence="4">NBRC 100245 / IL144</strain>
    </source>
</reference>
<keyword evidence="3" id="KW-0472">Membrane</keyword>
<organism evidence="3 4">
    <name type="scientific">Rubrivivax gelatinosus (strain NBRC 100245 / IL144)</name>
    <dbReference type="NCBI Taxonomy" id="983917"/>
    <lineage>
        <taxon>Bacteria</taxon>
        <taxon>Pseudomonadati</taxon>
        <taxon>Pseudomonadota</taxon>
        <taxon>Betaproteobacteria</taxon>
        <taxon>Burkholderiales</taxon>
        <taxon>Sphaerotilaceae</taxon>
        <taxon>Rubrivivax</taxon>
    </lineage>
</organism>
<dbReference type="EMBL" id="AP012320">
    <property type="protein sequence ID" value="BAL94039.1"/>
    <property type="molecule type" value="Genomic_DNA"/>
</dbReference>
<dbReference type="Pfam" id="PF04773">
    <property type="entry name" value="FecR"/>
    <property type="match status" value="1"/>
</dbReference>
<feature type="domain" description="FecR N-terminal" evidence="2">
    <location>
        <begin position="25"/>
        <end position="65"/>
    </location>
</feature>
<evidence type="ECO:0000313" key="4">
    <source>
        <dbReference type="Proteomes" id="UP000007883"/>
    </source>
</evidence>
<keyword evidence="4" id="KW-1185">Reference proteome</keyword>
<evidence type="ECO:0000259" key="1">
    <source>
        <dbReference type="Pfam" id="PF04773"/>
    </source>
</evidence>
<protein>
    <submittedName>
        <fullName evidence="3">Putative transmembrane sensor FecR</fullName>
    </submittedName>
</protein>
<evidence type="ECO:0000259" key="2">
    <source>
        <dbReference type="Pfam" id="PF16220"/>
    </source>
</evidence>
<evidence type="ECO:0000313" key="3">
    <source>
        <dbReference type="EMBL" id="BAL94039.1"/>
    </source>
</evidence>
<dbReference type="HOGENOM" id="CLU_050192_0_2_4"/>
<accession>I0HM02</accession>